<organism evidence="1 2">
    <name type="scientific">Comamonas odontotermitis</name>
    <dbReference type="NCBI Taxonomy" id="379895"/>
    <lineage>
        <taxon>Bacteria</taxon>
        <taxon>Pseudomonadati</taxon>
        <taxon>Pseudomonadota</taxon>
        <taxon>Betaproteobacteria</taxon>
        <taxon>Burkholderiales</taxon>
        <taxon>Comamonadaceae</taxon>
        <taxon>Comamonas</taxon>
    </lineage>
</organism>
<evidence type="ECO:0000313" key="1">
    <source>
        <dbReference type="EMBL" id="MBB6576379.1"/>
    </source>
</evidence>
<dbReference type="RefSeq" id="WP_184704813.1">
    <property type="nucleotide sequence ID" value="NZ_JACHKZ010000002.1"/>
</dbReference>
<name>A0ABR6RB46_9BURK</name>
<comment type="caution">
    <text evidence="1">The sequence shown here is derived from an EMBL/GenBank/DDBJ whole genome shotgun (WGS) entry which is preliminary data.</text>
</comment>
<protein>
    <submittedName>
        <fullName evidence="1">Uncharacterized protein</fullName>
    </submittedName>
</protein>
<gene>
    <name evidence="1" type="ORF">HNP33_000427</name>
</gene>
<sequence>MAAIVALQQGSAHRITAGKCAAAYGTVLWRGDEGKNKKAPVGALEGASLFVMLYQNI</sequence>
<evidence type="ECO:0000313" key="2">
    <source>
        <dbReference type="Proteomes" id="UP000562492"/>
    </source>
</evidence>
<dbReference type="Proteomes" id="UP000562492">
    <property type="component" value="Unassembled WGS sequence"/>
</dbReference>
<keyword evidence="2" id="KW-1185">Reference proteome</keyword>
<reference evidence="1 2" key="1">
    <citation type="submission" date="2020-08" db="EMBL/GenBank/DDBJ databases">
        <title>Functional genomics of gut bacteria from endangered species of beetles.</title>
        <authorList>
            <person name="Carlos-Shanley C."/>
        </authorList>
    </citation>
    <scope>NUCLEOTIDE SEQUENCE [LARGE SCALE GENOMIC DNA]</scope>
    <source>
        <strain evidence="1 2">S00124</strain>
    </source>
</reference>
<accession>A0ABR6RB46</accession>
<proteinExistence type="predicted"/>
<dbReference type="EMBL" id="JACHKZ010000002">
    <property type="protein sequence ID" value="MBB6576379.1"/>
    <property type="molecule type" value="Genomic_DNA"/>
</dbReference>